<dbReference type="KEGG" id="dpx:DAPPUDRAFT_255690"/>
<dbReference type="AlphaFoldDB" id="E9H9Y0"/>
<dbReference type="EMBL" id="GL732609">
    <property type="protein sequence ID" value="EFX71481.1"/>
    <property type="molecule type" value="Genomic_DNA"/>
</dbReference>
<sequence>MEDLFIHRRNSNVNLDKTHPRQRQPAEGRGQFACPSLSKVTEIITQNCQCCGVEVGPIPSNVNLLEERPLCHSTEVNYGDVLLSGVGSLMAGAITGVPMSPADDNEPQQRKNTTPRRLLLTKQNNVNTYLLYEVLQLSIGHAAVRCCIVMAKATTGVPISSGYGGCQTATPPPYYKTKSTYATSTYYNEAPKYYTTKLSDPAYYTDALKYYSAPTEYYTTKGAEYYTTKGAEYYTTKGAEYYTTKGAEYYTTKGAEYYTTKGAEYYTTKGAEYYTTKGAEYYTTKGAEYYTTKGAVYDTTAAANSYYVEPEY</sequence>
<proteinExistence type="predicted"/>
<dbReference type="HOGENOM" id="CLU_790527_0_0_1"/>
<dbReference type="InParanoid" id="E9H9Y0"/>
<evidence type="ECO:0000313" key="4">
    <source>
        <dbReference type="Proteomes" id="UP000000305"/>
    </source>
</evidence>
<accession>E9H9Y0</accession>
<dbReference type="PANTHER" id="PTHR35185">
    <property type="entry name" value="SERINE/THREONINE-RICH PROTEIN ADG2-RELATED"/>
    <property type="match status" value="1"/>
</dbReference>
<protein>
    <submittedName>
        <fullName evidence="3">Uncharacterized protein</fullName>
    </submittedName>
</protein>
<dbReference type="PhylomeDB" id="E9H9Y0"/>
<reference evidence="3 4" key="1">
    <citation type="journal article" date="2011" name="Science">
        <title>The ecoresponsive genome of Daphnia pulex.</title>
        <authorList>
            <person name="Colbourne J.K."/>
            <person name="Pfrender M.E."/>
            <person name="Gilbert D."/>
            <person name="Thomas W.K."/>
            <person name="Tucker A."/>
            <person name="Oakley T.H."/>
            <person name="Tokishita S."/>
            <person name="Aerts A."/>
            <person name="Arnold G.J."/>
            <person name="Basu M.K."/>
            <person name="Bauer D.J."/>
            <person name="Caceres C.E."/>
            <person name="Carmel L."/>
            <person name="Casola C."/>
            <person name="Choi J.H."/>
            <person name="Detter J.C."/>
            <person name="Dong Q."/>
            <person name="Dusheyko S."/>
            <person name="Eads B.D."/>
            <person name="Frohlich T."/>
            <person name="Geiler-Samerotte K.A."/>
            <person name="Gerlach D."/>
            <person name="Hatcher P."/>
            <person name="Jogdeo S."/>
            <person name="Krijgsveld J."/>
            <person name="Kriventseva E.V."/>
            <person name="Kultz D."/>
            <person name="Laforsch C."/>
            <person name="Lindquist E."/>
            <person name="Lopez J."/>
            <person name="Manak J.R."/>
            <person name="Muller J."/>
            <person name="Pangilinan J."/>
            <person name="Patwardhan R.P."/>
            <person name="Pitluck S."/>
            <person name="Pritham E.J."/>
            <person name="Rechtsteiner A."/>
            <person name="Rho M."/>
            <person name="Rogozin I.B."/>
            <person name="Sakarya O."/>
            <person name="Salamov A."/>
            <person name="Schaack S."/>
            <person name="Shapiro H."/>
            <person name="Shiga Y."/>
            <person name="Skalitzky C."/>
            <person name="Smith Z."/>
            <person name="Souvorov A."/>
            <person name="Sung W."/>
            <person name="Tang Z."/>
            <person name="Tsuchiya D."/>
            <person name="Tu H."/>
            <person name="Vos H."/>
            <person name="Wang M."/>
            <person name="Wolf Y.I."/>
            <person name="Yamagata H."/>
            <person name="Yamada T."/>
            <person name="Ye Y."/>
            <person name="Shaw J.R."/>
            <person name="Andrews J."/>
            <person name="Crease T.J."/>
            <person name="Tang H."/>
            <person name="Lucas S.M."/>
            <person name="Robertson H.M."/>
            <person name="Bork P."/>
            <person name="Koonin E.V."/>
            <person name="Zdobnov E.M."/>
            <person name="Grigoriev I.V."/>
            <person name="Lynch M."/>
            <person name="Boore J.L."/>
        </authorList>
    </citation>
    <scope>NUCLEOTIDE SEQUENCE [LARGE SCALE GENOMIC DNA]</scope>
</reference>
<dbReference type="Proteomes" id="UP000000305">
    <property type="component" value="Unassembled WGS sequence"/>
</dbReference>
<keyword evidence="1" id="KW-0732">Signal</keyword>
<gene>
    <name evidence="3" type="ORF">DAPPUDRAFT_255690</name>
</gene>
<name>E9H9Y0_DAPPU</name>
<evidence type="ECO:0000256" key="2">
    <source>
        <dbReference type="SAM" id="MobiDB-lite"/>
    </source>
</evidence>
<dbReference type="PANTHER" id="PTHR35185:SF1">
    <property type="entry name" value="UPF0619 GPI-ANCHORED MEMBRANE PROTEIN C1322.10"/>
    <property type="match status" value="1"/>
</dbReference>
<feature type="region of interest" description="Disordered" evidence="2">
    <location>
        <begin position="97"/>
        <end position="116"/>
    </location>
</feature>
<feature type="region of interest" description="Disordered" evidence="2">
    <location>
        <begin position="9"/>
        <end position="31"/>
    </location>
</feature>
<organism evidence="3 4">
    <name type="scientific">Daphnia pulex</name>
    <name type="common">Water flea</name>
    <dbReference type="NCBI Taxonomy" id="6669"/>
    <lineage>
        <taxon>Eukaryota</taxon>
        <taxon>Metazoa</taxon>
        <taxon>Ecdysozoa</taxon>
        <taxon>Arthropoda</taxon>
        <taxon>Crustacea</taxon>
        <taxon>Branchiopoda</taxon>
        <taxon>Diplostraca</taxon>
        <taxon>Cladocera</taxon>
        <taxon>Anomopoda</taxon>
        <taxon>Daphniidae</taxon>
        <taxon>Daphnia</taxon>
    </lineage>
</organism>
<evidence type="ECO:0000256" key="1">
    <source>
        <dbReference type="ARBA" id="ARBA00022729"/>
    </source>
</evidence>
<keyword evidence="4" id="KW-1185">Reference proteome</keyword>
<dbReference type="OrthoDB" id="6404268at2759"/>
<evidence type="ECO:0000313" key="3">
    <source>
        <dbReference type="EMBL" id="EFX71481.1"/>
    </source>
</evidence>
<dbReference type="InterPro" id="IPR052479">
    <property type="entry name" value="GPI-anchor_Adhesion_Reg"/>
</dbReference>